<evidence type="ECO:0000313" key="3">
    <source>
        <dbReference type="Proteomes" id="UP000663829"/>
    </source>
</evidence>
<dbReference type="PANTHER" id="PTHR23272:SF184">
    <property type="entry name" value="OS03G0311250 PROTEIN"/>
    <property type="match status" value="1"/>
</dbReference>
<dbReference type="Proteomes" id="UP000681722">
    <property type="component" value="Unassembled WGS sequence"/>
</dbReference>
<dbReference type="EMBL" id="CAJOBC010019614">
    <property type="protein sequence ID" value="CAF4042541.1"/>
    <property type="molecule type" value="Genomic_DNA"/>
</dbReference>
<dbReference type="Proteomes" id="UP000663829">
    <property type="component" value="Unassembled WGS sequence"/>
</dbReference>
<dbReference type="EMBL" id="CAJNOQ010010867">
    <property type="protein sequence ID" value="CAF1263120.1"/>
    <property type="molecule type" value="Genomic_DNA"/>
</dbReference>
<proteinExistence type="predicted"/>
<dbReference type="PANTHER" id="PTHR23272">
    <property type="entry name" value="BED FINGER-RELATED"/>
    <property type="match status" value="1"/>
</dbReference>
<evidence type="ECO:0000313" key="1">
    <source>
        <dbReference type="EMBL" id="CAF1263120.1"/>
    </source>
</evidence>
<sequence length="531" mass="61407">YYSTVSACREADVEVEEQTDTDLDKVFIGQLMDKVRPFIKMVKKSSILTSYVDDEKLNYPHLKRSLRLDVKTRWNSSHRMLTTFIKFRPIITKLYTNKWSIPITKIQRTKLQYLELSSDDWTTLSTLETVLAPFYHATKIMSGSQYPTIGIAFYLLRELKEFLDNDDGDDILLKSLKSLLHAQILKYFDHDKEQYDLSKVHAYFDPIGFHILTNSEKSSIERELKAMYKNINGSPSPDQLAISPCPTINKSPNAPKTITCYNCPLRHYNFLLTPDNIPTFTNCTSVTTTQRFCSLNIYSDDNGNTSKLRANPNAGVERANVSYISTGFDVPKRFDDNISFGILYQCMTDNCNNPQMIVKRILQASTIETYKPRHLLFATDQSLSPTATLFCSTYSNFTNVDECSPSFHIRQSLRADENCTTYCVTSIQIDPIDLKTERMCSYCETETKERFLYIDERIHLLDKRISYLQQLEYLCNTSNYCNSLENIRQIQQRYKIAFDFDIFFSVNDTTTTATMMTRTNPQVNTTAMNLR</sequence>
<feature type="non-terminal residue" evidence="1">
    <location>
        <position position="1"/>
    </location>
</feature>
<organism evidence="1 3">
    <name type="scientific">Didymodactylos carnosus</name>
    <dbReference type="NCBI Taxonomy" id="1234261"/>
    <lineage>
        <taxon>Eukaryota</taxon>
        <taxon>Metazoa</taxon>
        <taxon>Spiralia</taxon>
        <taxon>Gnathifera</taxon>
        <taxon>Rotifera</taxon>
        <taxon>Eurotatoria</taxon>
        <taxon>Bdelloidea</taxon>
        <taxon>Philodinida</taxon>
        <taxon>Philodinidae</taxon>
        <taxon>Didymodactylos</taxon>
    </lineage>
</organism>
<keyword evidence="3" id="KW-1185">Reference proteome</keyword>
<name>A0A815B1R2_9BILA</name>
<dbReference type="AlphaFoldDB" id="A0A815B1R2"/>
<reference evidence="1" key="1">
    <citation type="submission" date="2021-02" db="EMBL/GenBank/DDBJ databases">
        <authorList>
            <person name="Nowell W R."/>
        </authorList>
    </citation>
    <scope>NUCLEOTIDE SEQUENCE</scope>
</reference>
<dbReference type="SUPFAM" id="SSF53098">
    <property type="entry name" value="Ribonuclease H-like"/>
    <property type="match status" value="1"/>
</dbReference>
<evidence type="ECO:0000313" key="2">
    <source>
        <dbReference type="EMBL" id="CAF4042541.1"/>
    </source>
</evidence>
<dbReference type="OrthoDB" id="10031385at2759"/>
<accession>A0A815B1R2</accession>
<dbReference type="InterPro" id="IPR012337">
    <property type="entry name" value="RNaseH-like_sf"/>
</dbReference>
<gene>
    <name evidence="1" type="ORF">GPM918_LOCUS26708</name>
    <name evidence="2" type="ORF">SRO942_LOCUS26906</name>
</gene>
<comment type="caution">
    <text evidence="1">The sequence shown here is derived from an EMBL/GenBank/DDBJ whole genome shotgun (WGS) entry which is preliminary data.</text>
</comment>
<protein>
    <submittedName>
        <fullName evidence="1">Uncharacterized protein</fullName>
    </submittedName>
</protein>